<keyword evidence="3 18" id="KW-0575">Peroxidase</keyword>
<dbReference type="EMBL" id="NMUH01006881">
    <property type="protein sequence ID" value="MQM16182.1"/>
    <property type="molecule type" value="Genomic_DNA"/>
</dbReference>
<keyword evidence="21" id="KW-1185">Reference proteome</keyword>
<feature type="binding site" evidence="15">
    <location>
        <position position="131"/>
    </location>
    <ligand>
        <name>Ca(2+)</name>
        <dbReference type="ChEBI" id="CHEBI:29108"/>
        <label>1</label>
    </ligand>
</feature>
<evidence type="ECO:0000256" key="1">
    <source>
        <dbReference type="ARBA" id="ARBA00000189"/>
    </source>
</evidence>
<proteinExistence type="inferred from homology"/>
<evidence type="ECO:0000256" key="7">
    <source>
        <dbReference type="ARBA" id="ARBA00023002"/>
    </source>
</evidence>
<feature type="disulfide bond" evidence="17">
    <location>
        <begin position="78"/>
        <end position="158"/>
    </location>
</feature>
<evidence type="ECO:0000256" key="2">
    <source>
        <dbReference type="ARBA" id="ARBA00006873"/>
    </source>
</evidence>
<dbReference type="PROSITE" id="PS00435">
    <property type="entry name" value="PEROXIDASE_1"/>
    <property type="match status" value="1"/>
</dbReference>
<dbReference type="GO" id="GO:0042744">
    <property type="term" value="P:hydrogen peroxide catabolic process"/>
    <property type="evidence" value="ECO:0007669"/>
    <property type="project" value="UniProtKB-KW"/>
</dbReference>
<dbReference type="Pfam" id="PF00141">
    <property type="entry name" value="peroxidase"/>
    <property type="match status" value="1"/>
</dbReference>
<comment type="similarity">
    <text evidence="18">Belongs to the peroxidase family. Classical plant (class III) peroxidase subfamily.</text>
</comment>
<dbReference type="InterPro" id="IPR019794">
    <property type="entry name" value="Peroxidases_AS"/>
</dbReference>
<dbReference type="InterPro" id="IPR010255">
    <property type="entry name" value="Haem_peroxidase_sf"/>
</dbReference>
<evidence type="ECO:0000256" key="10">
    <source>
        <dbReference type="ARBA" id="ARBA00023180"/>
    </source>
</evidence>
<evidence type="ECO:0000256" key="5">
    <source>
        <dbReference type="ARBA" id="ARBA00022723"/>
    </source>
</evidence>
<comment type="cofactor">
    <cofactor evidence="15 18">
        <name>heme b</name>
        <dbReference type="ChEBI" id="CHEBI:60344"/>
    </cofactor>
    <text evidence="15 18">Binds 1 heme b (iron(II)-protoporphyrin IX) group per subunit.</text>
</comment>
<dbReference type="CDD" id="cd00693">
    <property type="entry name" value="secretory_peroxidase"/>
    <property type="match status" value="1"/>
</dbReference>
<evidence type="ECO:0000313" key="20">
    <source>
        <dbReference type="EMBL" id="MQM16182.1"/>
    </source>
</evidence>
<evidence type="ECO:0000259" key="19">
    <source>
        <dbReference type="PROSITE" id="PS50873"/>
    </source>
</evidence>
<feature type="site" description="Transition state stabilizer" evidence="16">
    <location>
        <position position="105"/>
    </location>
</feature>
<dbReference type="Gene3D" id="1.10.420.10">
    <property type="entry name" value="Peroxidase, domain 2"/>
    <property type="match status" value="1"/>
</dbReference>
<evidence type="ECO:0000256" key="11">
    <source>
        <dbReference type="ARBA" id="ARBA00023283"/>
    </source>
</evidence>
<protein>
    <recommendedName>
        <fullName evidence="18">Peroxidase</fullName>
        <ecNumber evidence="18">1.11.1.7</ecNumber>
    </recommendedName>
</protein>
<organism evidence="20 21">
    <name type="scientific">Colocasia esculenta</name>
    <name type="common">Wild taro</name>
    <name type="synonym">Arum esculentum</name>
    <dbReference type="NCBI Taxonomy" id="4460"/>
    <lineage>
        <taxon>Eukaryota</taxon>
        <taxon>Viridiplantae</taxon>
        <taxon>Streptophyta</taxon>
        <taxon>Embryophyta</taxon>
        <taxon>Tracheophyta</taxon>
        <taxon>Spermatophyta</taxon>
        <taxon>Magnoliopsida</taxon>
        <taxon>Liliopsida</taxon>
        <taxon>Araceae</taxon>
        <taxon>Aroideae</taxon>
        <taxon>Colocasieae</taxon>
        <taxon>Colocasia</taxon>
    </lineage>
</organism>
<dbReference type="PRINTS" id="PR00458">
    <property type="entry name" value="PEROXIDASE"/>
</dbReference>
<comment type="caution">
    <text evidence="20">The sequence shown here is derived from an EMBL/GenBank/DDBJ whole genome shotgun (WGS) entry which is preliminary data.</text>
</comment>
<comment type="subcellular location">
    <subcellularLocation>
        <location evidence="18">Secreted</location>
    </subcellularLocation>
</comment>
<dbReference type="EC" id="1.11.1.7" evidence="18"/>
<evidence type="ECO:0000256" key="18">
    <source>
        <dbReference type="RuleBase" id="RU362060"/>
    </source>
</evidence>
<evidence type="ECO:0000256" key="9">
    <source>
        <dbReference type="ARBA" id="ARBA00023157"/>
    </source>
</evidence>
<evidence type="ECO:0000256" key="15">
    <source>
        <dbReference type="PIRSR" id="PIRSR600823-3"/>
    </source>
</evidence>
<dbReference type="InterPro" id="IPR000823">
    <property type="entry name" value="Peroxidase_pln"/>
</dbReference>
<dbReference type="InterPro" id="IPR019793">
    <property type="entry name" value="Peroxidases_heam-ligand_BS"/>
</dbReference>
<evidence type="ECO:0000313" key="21">
    <source>
        <dbReference type="Proteomes" id="UP000652761"/>
    </source>
</evidence>
<evidence type="ECO:0000256" key="4">
    <source>
        <dbReference type="ARBA" id="ARBA00022617"/>
    </source>
</evidence>
<dbReference type="OrthoDB" id="2113341at2759"/>
<feature type="disulfide bond" evidence="17">
    <location>
        <begin position="111"/>
        <end position="116"/>
    </location>
</feature>
<comment type="function">
    <text evidence="18">Removal of H(2)O(2), oxidation of toxic reductants, biosynthesis and degradation of lignin, suberization, auxin catabolism, response to environmental stresses such as wounding, pathogen attack and oxidative stress.</text>
</comment>
<reference evidence="20" key="1">
    <citation type="submission" date="2017-07" db="EMBL/GenBank/DDBJ databases">
        <title>Taro Niue Genome Assembly and Annotation.</title>
        <authorList>
            <person name="Atibalentja N."/>
            <person name="Keating K."/>
            <person name="Fields C.J."/>
        </authorList>
    </citation>
    <scope>NUCLEOTIDE SEQUENCE</scope>
    <source>
        <strain evidence="20">Niue_2</strain>
        <tissue evidence="20">Leaf</tissue>
    </source>
</reference>
<feature type="binding site" evidence="15">
    <location>
        <position position="110"/>
    </location>
    <ligand>
        <name>Ca(2+)</name>
        <dbReference type="ChEBI" id="CHEBI:29108"/>
        <label>1</label>
    </ligand>
</feature>
<dbReference type="PROSITE" id="PS50873">
    <property type="entry name" value="PEROXIDASE_4"/>
    <property type="match status" value="1"/>
</dbReference>
<feature type="disulfide bond" evidence="17">
    <location>
        <begin position="243"/>
        <end position="275"/>
    </location>
</feature>
<dbReference type="FunFam" id="1.10.420.10:FF:000001">
    <property type="entry name" value="Peroxidase"/>
    <property type="match status" value="1"/>
</dbReference>
<comment type="catalytic activity">
    <reaction evidence="1 18">
        <text>2 a phenolic donor + H2O2 = 2 a phenolic radical donor + 2 H2O</text>
        <dbReference type="Rhea" id="RHEA:56136"/>
        <dbReference type="ChEBI" id="CHEBI:15377"/>
        <dbReference type="ChEBI" id="CHEBI:16240"/>
        <dbReference type="ChEBI" id="CHEBI:139520"/>
        <dbReference type="ChEBI" id="CHEBI:139521"/>
        <dbReference type="EC" id="1.11.1.7"/>
    </reaction>
</comment>
<dbReference type="GO" id="GO:0005576">
    <property type="term" value="C:extracellular region"/>
    <property type="evidence" value="ECO:0007669"/>
    <property type="project" value="UniProtKB-SubCell"/>
</dbReference>
<evidence type="ECO:0000256" key="6">
    <source>
        <dbReference type="ARBA" id="ARBA00022837"/>
    </source>
</evidence>
<dbReference type="SUPFAM" id="SSF48113">
    <property type="entry name" value="Heme-dependent peroxidases"/>
    <property type="match status" value="1"/>
</dbReference>
<feature type="binding site" evidence="15">
    <location>
        <position position="237"/>
    </location>
    <ligand>
        <name>Ca(2+)</name>
        <dbReference type="ChEBI" id="CHEBI:29108"/>
        <label>2</label>
    </ligand>
</feature>
<dbReference type="FunFam" id="1.10.520.10:FF:000001">
    <property type="entry name" value="Peroxidase"/>
    <property type="match status" value="1"/>
</dbReference>
<evidence type="ECO:0000256" key="3">
    <source>
        <dbReference type="ARBA" id="ARBA00022559"/>
    </source>
</evidence>
<dbReference type="PANTHER" id="PTHR31517">
    <property type="match status" value="1"/>
</dbReference>
<feature type="disulfide bond" evidence="17">
    <location>
        <begin position="164"/>
        <end position="365"/>
    </location>
</feature>
<dbReference type="PANTHER" id="PTHR31517:SF84">
    <property type="entry name" value="PEROXIDASE"/>
    <property type="match status" value="1"/>
</dbReference>
<keyword evidence="5 15" id="KW-0479">Metal-binding</keyword>
<dbReference type="GO" id="GO:0006979">
    <property type="term" value="P:response to oxidative stress"/>
    <property type="evidence" value="ECO:0007669"/>
    <property type="project" value="UniProtKB-UniRule"/>
</dbReference>
<feature type="active site" description="Proton acceptor" evidence="13">
    <location>
        <position position="109"/>
    </location>
</feature>
<feature type="binding site" description="axial binding residue" evidence="15">
    <location>
        <position position="236"/>
    </location>
    <ligand>
        <name>heme b</name>
        <dbReference type="ChEBI" id="CHEBI:60344"/>
    </ligand>
    <ligandPart>
        <name>Fe</name>
        <dbReference type="ChEBI" id="CHEBI:18248"/>
    </ligandPart>
</feature>
<keyword evidence="9 17" id="KW-1015">Disulfide bond</keyword>
<keyword evidence="4 18" id="KW-0349">Heme</keyword>
<comment type="cofactor">
    <cofactor evidence="15 18">
        <name>Ca(2+)</name>
        <dbReference type="ChEBI" id="CHEBI:29108"/>
    </cofactor>
    <text evidence="15 18">Binds 2 calcium ions per subunit.</text>
</comment>
<keyword evidence="10" id="KW-0325">Glycoprotein</keyword>
<name>A0A843XA28_COLES</name>
<evidence type="ECO:0000256" key="13">
    <source>
        <dbReference type="PIRSR" id="PIRSR600823-1"/>
    </source>
</evidence>
<evidence type="ECO:0000256" key="14">
    <source>
        <dbReference type="PIRSR" id="PIRSR600823-2"/>
    </source>
</evidence>
<dbReference type="InterPro" id="IPR033905">
    <property type="entry name" value="Secretory_peroxidase"/>
</dbReference>
<dbReference type="GO" id="GO:0140825">
    <property type="term" value="F:lactoperoxidase activity"/>
    <property type="evidence" value="ECO:0007669"/>
    <property type="project" value="UniProtKB-EC"/>
</dbReference>
<evidence type="ECO:0000256" key="16">
    <source>
        <dbReference type="PIRSR" id="PIRSR600823-4"/>
    </source>
</evidence>
<accession>A0A843XA28</accession>
<sequence>MPINSTSSPLARCTARALTSSISFLISFSFVEYCCLLIVELERMELRGTVLVLAMVLGLCMLPQGEAQLQVGFYGGTCPQAETIVREEVRKGLANDAGLAADFVRMHFHDCFVRGCEGSILIDSTPGNTAEKDSPINNPSLEGFDIIDNAKTRLEAACKGVVSCADIIAFAARDSVELSRGFRYEVPAGRRDGRVSLSSETLTNLPPPTFNLAQLTQRFASKGLTQQDMVTLSGAHTIGQAHCTSISSRLYNFSTTASTDPSLDATYASQLKQSCPQGSTDASLVVPMDPPSPTVVDSSYYKNLLVNRGLFESDQALMSSTLTAAQVRLYSTNEAAFKLRFAQAMVKMGQIGVLTGTSGEIRLNCKVIN</sequence>
<keyword evidence="6 15" id="KW-0106">Calcium</keyword>
<keyword evidence="12 18" id="KW-0376">Hydrogen peroxide</keyword>
<evidence type="ECO:0000256" key="8">
    <source>
        <dbReference type="ARBA" id="ARBA00023004"/>
    </source>
</evidence>
<feature type="binding site" evidence="15">
    <location>
        <position position="119"/>
    </location>
    <ligand>
        <name>Ca(2+)</name>
        <dbReference type="ChEBI" id="CHEBI:29108"/>
        <label>1</label>
    </ligand>
</feature>
<evidence type="ECO:0000256" key="12">
    <source>
        <dbReference type="ARBA" id="ARBA00023324"/>
    </source>
</evidence>
<gene>
    <name evidence="20" type="ORF">Taro_049135</name>
</gene>
<dbReference type="GO" id="GO:0046872">
    <property type="term" value="F:metal ion binding"/>
    <property type="evidence" value="ECO:0007669"/>
    <property type="project" value="UniProtKB-UniRule"/>
</dbReference>
<dbReference type="AlphaFoldDB" id="A0A843XA28"/>
<dbReference type="PRINTS" id="PR00461">
    <property type="entry name" value="PLPEROXIDASE"/>
</dbReference>
<dbReference type="PROSITE" id="PS00436">
    <property type="entry name" value="PEROXIDASE_2"/>
    <property type="match status" value="1"/>
</dbReference>
<dbReference type="InterPro" id="IPR002016">
    <property type="entry name" value="Haem_peroxidase"/>
</dbReference>
<dbReference type="Proteomes" id="UP000652761">
    <property type="component" value="Unassembled WGS sequence"/>
</dbReference>
<feature type="binding site" evidence="15">
    <location>
        <position position="113"/>
    </location>
    <ligand>
        <name>Ca(2+)</name>
        <dbReference type="ChEBI" id="CHEBI:29108"/>
        <label>1</label>
    </ligand>
</feature>
<evidence type="ECO:0000256" key="17">
    <source>
        <dbReference type="PIRSR" id="PIRSR600823-5"/>
    </source>
</evidence>
<keyword evidence="8 15" id="KW-0408">Iron</keyword>
<keyword evidence="7 18" id="KW-0560">Oxidoreductase</keyword>
<feature type="binding site" evidence="15">
    <location>
        <position position="289"/>
    </location>
    <ligand>
        <name>Ca(2+)</name>
        <dbReference type="ChEBI" id="CHEBI:29108"/>
        <label>2</label>
    </ligand>
</feature>
<dbReference type="GO" id="GO:0020037">
    <property type="term" value="F:heme binding"/>
    <property type="evidence" value="ECO:0007669"/>
    <property type="project" value="UniProtKB-UniRule"/>
</dbReference>
<feature type="binding site" evidence="14">
    <location>
        <position position="206"/>
    </location>
    <ligand>
        <name>substrate</name>
    </ligand>
</feature>
<dbReference type="Gene3D" id="1.10.520.10">
    <property type="match status" value="1"/>
</dbReference>
<comment type="similarity">
    <text evidence="2">Belongs to the peroxidase family. Ascorbate peroxidase subfamily.</text>
</comment>
<feature type="binding site" evidence="15">
    <location>
        <position position="115"/>
    </location>
    <ligand>
        <name>Ca(2+)</name>
        <dbReference type="ChEBI" id="CHEBI:29108"/>
        <label>1</label>
    </ligand>
</feature>
<feature type="domain" description="Plant heme peroxidase family profile" evidence="19">
    <location>
        <begin position="68"/>
        <end position="369"/>
    </location>
</feature>
<feature type="binding site" evidence="15">
    <location>
        <position position="297"/>
    </location>
    <ligand>
        <name>Ca(2+)</name>
        <dbReference type="ChEBI" id="CHEBI:29108"/>
        <label>2</label>
    </ligand>
</feature>
<keyword evidence="18" id="KW-0964">Secreted</keyword>
<keyword evidence="11" id="KW-0873">Pyrrolidone carboxylic acid</keyword>